<sequence>MFIFLFGFPLLSLTGGCTFDRPLLGEFYSYENGLETHTSLKENGVVDRRSYRRESGAGATRKDGGDLLV</sequence>
<feature type="non-terminal residue" evidence="2">
    <location>
        <position position="1"/>
    </location>
</feature>
<dbReference type="AlphaFoldDB" id="A0A820ZN16"/>
<evidence type="ECO:0000313" key="2">
    <source>
        <dbReference type="EMBL" id="CAF4565877.1"/>
    </source>
</evidence>
<dbReference type="Proteomes" id="UP000663851">
    <property type="component" value="Unassembled WGS sequence"/>
</dbReference>
<evidence type="ECO:0000313" key="3">
    <source>
        <dbReference type="Proteomes" id="UP000663851"/>
    </source>
</evidence>
<keyword evidence="1" id="KW-0732">Signal</keyword>
<organism evidence="2 3">
    <name type="scientific">Rotaria socialis</name>
    <dbReference type="NCBI Taxonomy" id="392032"/>
    <lineage>
        <taxon>Eukaryota</taxon>
        <taxon>Metazoa</taxon>
        <taxon>Spiralia</taxon>
        <taxon>Gnathifera</taxon>
        <taxon>Rotifera</taxon>
        <taxon>Eurotatoria</taxon>
        <taxon>Bdelloidea</taxon>
        <taxon>Philodinida</taxon>
        <taxon>Philodinidae</taxon>
        <taxon>Rotaria</taxon>
    </lineage>
</organism>
<name>A0A820ZN16_9BILA</name>
<feature type="signal peptide" evidence="1">
    <location>
        <begin position="1"/>
        <end position="16"/>
    </location>
</feature>
<proteinExistence type="predicted"/>
<gene>
    <name evidence="2" type="ORF">HFQ381_LOCUS31732</name>
</gene>
<feature type="chain" id="PRO_5032921733" evidence="1">
    <location>
        <begin position="17"/>
        <end position="69"/>
    </location>
</feature>
<evidence type="ECO:0000256" key="1">
    <source>
        <dbReference type="SAM" id="SignalP"/>
    </source>
</evidence>
<reference evidence="2" key="1">
    <citation type="submission" date="2021-02" db="EMBL/GenBank/DDBJ databases">
        <authorList>
            <person name="Nowell W R."/>
        </authorList>
    </citation>
    <scope>NUCLEOTIDE SEQUENCE</scope>
</reference>
<dbReference type="EMBL" id="CAJOBO010006778">
    <property type="protein sequence ID" value="CAF4565877.1"/>
    <property type="molecule type" value="Genomic_DNA"/>
</dbReference>
<comment type="caution">
    <text evidence="2">The sequence shown here is derived from an EMBL/GenBank/DDBJ whole genome shotgun (WGS) entry which is preliminary data.</text>
</comment>
<accession>A0A820ZN16</accession>
<protein>
    <submittedName>
        <fullName evidence="2">Uncharacterized protein</fullName>
    </submittedName>
</protein>